<gene>
    <name evidence="1" type="ORF">SMN809_LOCUS47244</name>
</gene>
<sequence>MSSFGVLMCRNKYFVNRPFRGTCPAGISIAGIPGAQANAINAPAPCISLKSANLDSSVFSFWTSIWNVV</sequence>
<dbReference type="EMBL" id="CAJOBI010148952">
    <property type="protein sequence ID" value="CAF4802551.1"/>
    <property type="molecule type" value="Genomic_DNA"/>
</dbReference>
<reference evidence="1" key="1">
    <citation type="submission" date="2021-02" db="EMBL/GenBank/DDBJ databases">
        <authorList>
            <person name="Nowell W R."/>
        </authorList>
    </citation>
    <scope>NUCLEOTIDE SEQUENCE</scope>
</reference>
<feature type="non-terminal residue" evidence="1">
    <location>
        <position position="69"/>
    </location>
</feature>
<proteinExistence type="predicted"/>
<evidence type="ECO:0000313" key="1">
    <source>
        <dbReference type="EMBL" id="CAF4802551.1"/>
    </source>
</evidence>
<name>A0A8S3BGU2_9BILA</name>
<comment type="caution">
    <text evidence="1">The sequence shown here is derived from an EMBL/GenBank/DDBJ whole genome shotgun (WGS) entry which is preliminary data.</text>
</comment>
<dbReference type="Proteomes" id="UP000676336">
    <property type="component" value="Unassembled WGS sequence"/>
</dbReference>
<protein>
    <submittedName>
        <fullName evidence="1">Uncharacterized protein</fullName>
    </submittedName>
</protein>
<accession>A0A8S3BGU2</accession>
<organism evidence="1 2">
    <name type="scientific">Rotaria magnacalcarata</name>
    <dbReference type="NCBI Taxonomy" id="392030"/>
    <lineage>
        <taxon>Eukaryota</taxon>
        <taxon>Metazoa</taxon>
        <taxon>Spiralia</taxon>
        <taxon>Gnathifera</taxon>
        <taxon>Rotifera</taxon>
        <taxon>Eurotatoria</taxon>
        <taxon>Bdelloidea</taxon>
        <taxon>Philodinida</taxon>
        <taxon>Philodinidae</taxon>
        <taxon>Rotaria</taxon>
    </lineage>
</organism>
<evidence type="ECO:0000313" key="2">
    <source>
        <dbReference type="Proteomes" id="UP000676336"/>
    </source>
</evidence>
<dbReference type="AlphaFoldDB" id="A0A8S3BGU2"/>